<dbReference type="AlphaFoldDB" id="A0A7J7NXM9"/>
<gene>
    <name evidence="1" type="ORF">GIB67_029379</name>
</gene>
<evidence type="ECO:0000313" key="1">
    <source>
        <dbReference type="EMBL" id="KAF6171961.1"/>
    </source>
</evidence>
<protein>
    <submittedName>
        <fullName evidence="1">Uncharacterized protein</fullName>
    </submittedName>
</protein>
<sequence length="90" mass="10049">MTSYTTKIYSRKYLKCQHSKYTEFQWLSDANIQSRSSVVTLSEVGALGVVVYLIGLETTLGKNPNVKYKVVLGQGCFLLLGKIIVIDKSI</sequence>
<comment type="caution">
    <text evidence="1">The sequence shown here is derived from an EMBL/GenBank/DDBJ whole genome shotgun (WGS) entry which is preliminary data.</text>
</comment>
<reference evidence="1 2" key="1">
    <citation type="journal article" date="2020" name="IScience">
        <title>Genome Sequencing of the Endangered Kingdonia uniflora (Circaeasteraceae, Ranunculales) Reveals Potential Mechanisms of Evolutionary Specialization.</title>
        <authorList>
            <person name="Sun Y."/>
            <person name="Deng T."/>
            <person name="Zhang A."/>
            <person name="Moore M.J."/>
            <person name="Landis J.B."/>
            <person name="Lin N."/>
            <person name="Zhang H."/>
            <person name="Zhang X."/>
            <person name="Huang J."/>
            <person name="Zhang X."/>
            <person name="Sun H."/>
            <person name="Wang H."/>
        </authorList>
    </citation>
    <scope>NUCLEOTIDE SEQUENCE [LARGE SCALE GENOMIC DNA]</scope>
    <source>
        <strain evidence="1">TB1705</strain>
        <tissue evidence="1">Leaf</tissue>
    </source>
</reference>
<dbReference type="EMBL" id="JACGCM010000445">
    <property type="protein sequence ID" value="KAF6171961.1"/>
    <property type="molecule type" value="Genomic_DNA"/>
</dbReference>
<keyword evidence="2" id="KW-1185">Reference proteome</keyword>
<dbReference type="Proteomes" id="UP000541444">
    <property type="component" value="Unassembled WGS sequence"/>
</dbReference>
<proteinExistence type="predicted"/>
<organism evidence="1 2">
    <name type="scientific">Kingdonia uniflora</name>
    <dbReference type="NCBI Taxonomy" id="39325"/>
    <lineage>
        <taxon>Eukaryota</taxon>
        <taxon>Viridiplantae</taxon>
        <taxon>Streptophyta</taxon>
        <taxon>Embryophyta</taxon>
        <taxon>Tracheophyta</taxon>
        <taxon>Spermatophyta</taxon>
        <taxon>Magnoliopsida</taxon>
        <taxon>Ranunculales</taxon>
        <taxon>Circaeasteraceae</taxon>
        <taxon>Kingdonia</taxon>
    </lineage>
</organism>
<name>A0A7J7NXM9_9MAGN</name>
<accession>A0A7J7NXM9</accession>
<evidence type="ECO:0000313" key="2">
    <source>
        <dbReference type="Proteomes" id="UP000541444"/>
    </source>
</evidence>